<organism evidence="2 3">
    <name type="scientific">Deinococcus budaensis</name>
    <dbReference type="NCBI Taxonomy" id="1665626"/>
    <lineage>
        <taxon>Bacteria</taxon>
        <taxon>Thermotogati</taxon>
        <taxon>Deinococcota</taxon>
        <taxon>Deinococci</taxon>
        <taxon>Deinococcales</taxon>
        <taxon>Deinococcaceae</taxon>
        <taxon>Deinococcus</taxon>
    </lineage>
</organism>
<evidence type="ECO:0000313" key="2">
    <source>
        <dbReference type="EMBL" id="MBB5235144.1"/>
    </source>
</evidence>
<dbReference type="EMBL" id="JACHFN010000009">
    <property type="protein sequence ID" value="MBB5235144.1"/>
    <property type="molecule type" value="Genomic_DNA"/>
</dbReference>
<dbReference type="AlphaFoldDB" id="A0A7W8LQV6"/>
<dbReference type="Proteomes" id="UP000525389">
    <property type="component" value="Unassembled WGS sequence"/>
</dbReference>
<keyword evidence="3" id="KW-1185">Reference proteome</keyword>
<feature type="region of interest" description="Disordered" evidence="1">
    <location>
        <begin position="1"/>
        <end position="21"/>
    </location>
</feature>
<dbReference type="RefSeq" id="WP_184029877.1">
    <property type="nucleotide sequence ID" value="NZ_JACHFN010000009.1"/>
</dbReference>
<reference evidence="2 3" key="1">
    <citation type="submission" date="2020-08" db="EMBL/GenBank/DDBJ databases">
        <title>Genomic Encyclopedia of Type Strains, Phase IV (KMG-IV): sequencing the most valuable type-strain genomes for metagenomic binning, comparative biology and taxonomic classification.</title>
        <authorList>
            <person name="Goeker M."/>
        </authorList>
    </citation>
    <scope>NUCLEOTIDE SEQUENCE [LARGE SCALE GENOMIC DNA]</scope>
    <source>
        <strain evidence="2 3">DSM 101791</strain>
    </source>
</reference>
<evidence type="ECO:0000256" key="1">
    <source>
        <dbReference type="SAM" id="MobiDB-lite"/>
    </source>
</evidence>
<accession>A0A7W8LQV6</accession>
<protein>
    <recommendedName>
        <fullName evidence="4">ATPase</fullName>
    </recommendedName>
</protein>
<evidence type="ECO:0000313" key="3">
    <source>
        <dbReference type="Proteomes" id="UP000525389"/>
    </source>
</evidence>
<dbReference type="SUPFAM" id="SSF52540">
    <property type="entry name" value="P-loop containing nucleoside triphosphate hydrolases"/>
    <property type="match status" value="1"/>
</dbReference>
<comment type="caution">
    <text evidence="2">The sequence shown here is derived from an EMBL/GenBank/DDBJ whole genome shotgun (WGS) entry which is preliminary data.</text>
</comment>
<gene>
    <name evidence="2" type="ORF">HNQ09_002592</name>
</gene>
<sequence length="270" mass="28437">MSAQPLAPLPPGLHPGAPRTAREVPLGEWPLTVLVGVTGVGKSTALAALRAADPAARALPDRREITDHVMLAPGPITDRAERFARTARYRAQHPGGMAHALGTLSADTAVWGERLLFDGLRGWEEVEHAARHFPAWRFVALHAPDAERVRRLLGRADAFDRVTAGHRSGGVLRAELGALPGVAAVLTPAELDALAALEGQGHPPADILAKTRIVVTEREHYDPQAAWSFLQTLPPARALLLDTVALAPEQVAAAVGAWGADWGGRGGAGA</sequence>
<dbReference type="InterPro" id="IPR027417">
    <property type="entry name" value="P-loop_NTPase"/>
</dbReference>
<proteinExistence type="predicted"/>
<name>A0A7W8LQV6_9DEIO</name>
<evidence type="ECO:0008006" key="4">
    <source>
        <dbReference type="Google" id="ProtNLM"/>
    </source>
</evidence>
<dbReference type="Gene3D" id="3.40.50.300">
    <property type="entry name" value="P-loop containing nucleotide triphosphate hydrolases"/>
    <property type="match status" value="1"/>
</dbReference>